<feature type="active site" description="Proton acceptor 2" evidence="10">
    <location>
        <position position="407"/>
    </location>
</feature>
<feature type="binding site" evidence="7">
    <location>
        <position position="406"/>
    </location>
    <ligand>
        <name>Zn(2+)</name>
        <dbReference type="ChEBI" id="CHEBI:29105"/>
        <label>1</label>
        <note>catalytic</note>
    </ligand>
</feature>
<keyword evidence="3 8" id="KW-1015">Disulfide bond</keyword>
<dbReference type="PROSITE" id="PS52011">
    <property type="entry name" value="PEPTIDASE_M2"/>
    <property type="match status" value="1"/>
</dbReference>
<evidence type="ECO:0000256" key="2">
    <source>
        <dbReference type="ARBA" id="ARBA00022729"/>
    </source>
</evidence>
<evidence type="ECO:0000256" key="6">
    <source>
        <dbReference type="PIRSR" id="PIRSR601548-2"/>
    </source>
</evidence>
<evidence type="ECO:0000256" key="4">
    <source>
        <dbReference type="ARBA" id="ARBA00023180"/>
    </source>
</evidence>
<evidence type="ECO:0000313" key="14">
    <source>
        <dbReference type="Proteomes" id="UP000322000"/>
    </source>
</evidence>
<keyword evidence="12" id="KW-0482">Metalloprotease</keyword>
<keyword evidence="12" id="KW-0121">Carboxypeptidase</keyword>
<dbReference type="GO" id="GO:0046872">
    <property type="term" value="F:metal ion binding"/>
    <property type="evidence" value="ECO:0007669"/>
    <property type="project" value="UniProtKB-KW"/>
</dbReference>
<dbReference type="GO" id="GO:0004180">
    <property type="term" value="F:carboxypeptidase activity"/>
    <property type="evidence" value="ECO:0007669"/>
    <property type="project" value="UniProtKB-KW"/>
</dbReference>
<keyword evidence="7 12" id="KW-0862">Zinc</keyword>
<dbReference type="SUPFAM" id="SSF55486">
    <property type="entry name" value="Metalloproteases ('zincins'), catalytic domain"/>
    <property type="match status" value="2"/>
</dbReference>
<comment type="similarity">
    <text evidence="1 11 12">Belongs to the peptidase M2 family.</text>
</comment>
<dbReference type="KEGG" id="tnl:113504235"/>
<dbReference type="PANTHER" id="PTHR10514">
    <property type="entry name" value="ANGIOTENSIN-CONVERTING ENZYME"/>
    <property type="match status" value="1"/>
</dbReference>
<name>A0A7E5WN89_TRINI</name>
<organism evidence="14 15">
    <name type="scientific">Trichoplusia ni</name>
    <name type="common">Cabbage looper</name>
    <dbReference type="NCBI Taxonomy" id="7111"/>
    <lineage>
        <taxon>Eukaryota</taxon>
        <taxon>Metazoa</taxon>
        <taxon>Ecdysozoa</taxon>
        <taxon>Arthropoda</taxon>
        <taxon>Hexapoda</taxon>
        <taxon>Insecta</taxon>
        <taxon>Pterygota</taxon>
        <taxon>Neoptera</taxon>
        <taxon>Endopterygota</taxon>
        <taxon>Lepidoptera</taxon>
        <taxon>Glossata</taxon>
        <taxon>Ditrysia</taxon>
        <taxon>Noctuoidea</taxon>
        <taxon>Noctuidae</taxon>
        <taxon>Plusiinae</taxon>
        <taxon>Trichoplusia</taxon>
    </lineage>
</organism>
<sequence>MDSFKILLLILLAGACKSKSLSIDKYVKKLNEDYAYFRMTLAEMAWNTTVNTSLVFDNTKLLVDQGKLEKIACNYLTMLFAQNCFKDLMRQTYLFCRGPKYDMNDLRALQIHSRKMQTTFMNGEICIPTEEYTSKDNTTQVVNAIYYFLSKLRHAVDASISKDAYYIYTAKYVISNTEDFKESENRVCLKGYEDFHKIMKFTSDHVVLKWVYIVWRELMLPAKDSYVEFSNILNVAAQKFGYRNYGEVWREELEIPDLKSMIEKIQPHIHDLYTLIHGVLRHQLRKFYGDIVPEQGAIPAHLLGSLWGNDWSVWLERSLPHIEGVEKKIKKKNWTMEHKVALVEDLYYSMGLHAMSHKFWENSIFEKGNNTNIDCFGAAADMYKNNYDVRILYCSEVEDEFNVLHHEMGHLEYFMYYADQPTVYRSGNSAFHESIGEAVYLGAVTPQHLNRIGVIDDYVLFSTEEQTRSKNKRSGEEVTLGTESTIGTTDTTQTTDGIDTTTYETTTEYGEEETDDIVYPRLFEEEILSIDMILLLQRAFKRLPSIMLSLALGELRWDNFGATKKVNTDFWLLIEKWQGIKPPVARNEEYLDATAIYYITHNIPTMRYYLSEFIQHQLFERMCIASIYGTPTSAEKLPDSMKLTRCDIYGSRAAGKVLTEFMSPGNSLHWRELLKKSTGLEDISGDAIERYYKPLTDFLSLYVWRHGIPIGW</sequence>
<comment type="caution">
    <text evidence="11">Lacks conserved residue(s) required for the propagation of feature annotation.</text>
</comment>
<feature type="binding site" evidence="9">
    <location>
        <position position="410"/>
    </location>
    <ligand>
        <name>Zn(2+)</name>
        <dbReference type="ChEBI" id="CHEBI:29105"/>
        <label>2</label>
        <note>catalytic</note>
    </ligand>
</feature>
<evidence type="ECO:0000256" key="12">
    <source>
        <dbReference type="RuleBase" id="RU361144"/>
    </source>
</evidence>
<evidence type="ECO:0000256" key="5">
    <source>
        <dbReference type="PIRSR" id="PIRSR601548-10"/>
    </source>
</evidence>
<evidence type="ECO:0000313" key="15">
    <source>
        <dbReference type="RefSeq" id="XP_026742213.1"/>
    </source>
</evidence>
<dbReference type="Proteomes" id="UP000322000">
    <property type="component" value="Chromosome 21"/>
</dbReference>
<feature type="binding site" evidence="7">
    <location>
        <position position="433"/>
    </location>
    <ligand>
        <name>Zn(2+)</name>
        <dbReference type="ChEBI" id="CHEBI:29105"/>
        <label>1</label>
        <note>catalytic</note>
    </ligand>
</feature>
<dbReference type="GeneID" id="113504235"/>
<comment type="cofactor">
    <cofactor evidence="12">
        <name>Zn(2+)</name>
        <dbReference type="ChEBI" id="CHEBI:29105"/>
    </cofactor>
    <text evidence="12">Binds 2 Zn(2+) ions per subunit.</text>
</comment>
<keyword evidence="12" id="KW-0645">Protease</keyword>
<dbReference type="GO" id="GO:0016020">
    <property type="term" value="C:membrane"/>
    <property type="evidence" value="ECO:0007669"/>
    <property type="project" value="InterPro"/>
</dbReference>
<dbReference type="CDD" id="cd06461">
    <property type="entry name" value="M2_ACE"/>
    <property type="match status" value="1"/>
</dbReference>
<keyword evidence="7 12" id="KW-0479">Metal-binding</keyword>
<dbReference type="RefSeq" id="XP_026742213.1">
    <property type="nucleotide sequence ID" value="XM_026886412.1"/>
</dbReference>
<keyword evidence="2 13" id="KW-0732">Signal</keyword>
<evidence type="ECO:0000256" key="3">
    <source>
        <dbReference type="ARBA" id="ARBA00023157"/>
    </source>
</evidence>
<dbReference type="AlphaFoldDB" id="A0A7E5WN89"/>
<keyword evidence="14" id="KW-1185">Reference proteome</keyword>
<dbReference type="PROSITE" id="PS51257">
    <property type="entry name" value="PROKAR_LIPOPROTEIN"/>
    <property type="match status" value="1"/>
</dbReference>
<gene>
    <name evidence="15" type="primary">LOC113504235</name>
</gene>
<evidence type="ECO:0000256" key="8">
    <source>
        <dbReference type="PIRSR" id="PIRSR601548-4"/>
    </source>
</evidence>
<feature type="disulfide bond" evidence="8">
    <location>
        <begin position="623"/>
        <end position="646"/>
    </location>
</feature>
<dbReference type="EC" id="3.4.-.-" evidence="12"/>
<feature type="disulfide bond" evidence="8">
    <location>
        <begin position="375"/>
        <end position="394"/>
    </location>
</feature>
<evidence type="ECO:0000256" key="1">
    <source>
        <dbReference type="ARBA" id="ARBA00008139"/>
    </source>
</evidence>
<feature type="binding site" evidence="9">
    <location>
        <position position="406"/>
    </location>
    <ligand>
        <name>Zn(2+)</name>
        <dbReference type="ChEBI" id="CHEBI:29105"/>
        <label>2</label>
        <note>catalytic</note>
    </ligand>
</feature>
<dbReference type="Pfam" id="PF01401">
    <property type="entry name" value="Peptidase_M2"/>
    <property type="match status" value="2"/>
</dbReference>
<dbReference type="GO" id="GO:0008237">
    <property type="term" value="F:metallopeptidase activity"/>
    <property type="evidence" value="ECO:0007669"/>
    <property type="project" value="UniProtKB-KW"/>
</dbReference>
<dbReference type="InterPro" id="IPR001548">
    <property type="entry name" value="Peptidase_M2"/>
</dbReference>
<feature type="glycosylation site" description="N-linked (GlcNAc...) asparagine; partial" evidence="5">
    <location>
        <position position="185"/>
    </location>
</feature>
<evidence type="ECO:0000256" key="11">
    <source>
        <dbReference type="PROSITE-ProRule" id="PRU01355"/>
    </source>
</evidence>
<feature type="signal peptide" evidence="13">
    <location>
        <begin position="1"/>
        <end position="18"/>
    </location>
</feature>
<protein>
    <recommendedName>
        <fullName evidence="12">Angiotensin-converting enzyme</fullName>
        <ecNumber evidence="12">3.4.-.-</ecNumber>
    </recommendedName>
</protein>
<proteinExistence type="inferred from homology"/>
<dbReference type="PANTHER" id="PTHR10514:SF27">
    <property type="entry name" value="ANGIOTENSIN-CONVERTING ENZYME"/>
    <property type="match status" value="1"/>
</dbReference>
<keyword evidence="12" id="KW-0378">Hydrolase</keyword>
<feature type="binding site" evidence="9">
    <location>
        <position position="433"/>
    </location>
    <ligand>
        <name>Zn(2+)</name>
        <dbReference type="ChEBI" id="CHEBI:29105"/>
        <label>2</label>
        <note>catalytic</note>
    </ligand>
</feature>
<dbReference type="GO" id="GO:0006508">
    <property type="term" value="P:proteolysis"/>
    <property type="evidence" value="ECO:0007669"/>
    <property type="project" value="UniProtKB-KW"/>
</dbReference>
<feature type="binding site" evidence="7">
    <location>
        <position position="410"/>
    </location>
    <ligand>
        <name>Zn(2+)</name>
        <dbReference type="ChEBI" id="CHEBI:29105"/>
        <label>1</label>
        <note>catalytic</note>
    </ligand>
</feature>
<evidence type="ECO:0000256" key="9">
    <source>
        <dbReference type="PIRSR" id="PIRSR601548-8"/>
    </source>
</evidence>
<dbReference type="OrthoDB" id="10029630at2759"/>
<evidence type="ECO:0000256" key="10">
    <source>
        <dbReference type="PIRSR" id="PIRSR601548-9"/>
    </source>
</evidence>
<reference evidence="15" key="1">
    <citation type="submission" date="2025-08" db="UniProtKB">
        <authorList>
            <consortium name="RefSeq"/>
        </authorList>
    </citation>
    <scope>IDENTIFICATION</scope>
</reference>
<keyword evidence="4 5" id="KW-0325">Glycoprotein</keyword>
<evidence type="ECO:0000256" key="13">
    <source>
        <dbReference type="SAM" id="SignalP"/>
    </source>
</evidence>
<feature type="binding site" evidence="6">
    <location>
        <position position="607"/>
    </location>
    <ligand>
        <name>chloride</name>
        <dbReference type="ChEBI" id="CHEBI:17996"/>
        <label>1</label>
    </ligand>
</feature>
<dbReference type="GO" id="GO:0008241">
    <property type="term" value="F:peptidyl-dipeptidase activity"/>
    <property type="evidence" value="ECO:0007669"/>
    <property type="project" value="InterPro"/>
</dbReference>
<dbReference type="PRINTS" id="PR00791">
    <property type="entry name" value="PEPDIPTASEA"/>
</dbReference>
<evidence type="ECO:0000256" key="7">
    <source>
        <dbReference type="PIRSR" id="PIRSR601548-3"/>
    </source>
</evidence>
<dbReference type="InParanoid" id="A0A7E5WN89"/>
<feature type="chain" id="PRO_5028810477" description="Angiotensin-converting enzyme" evidence="13">
    <location>
        <begin position="19"/>
        <end position="712"/>
    </location>
</feature>
<accession>A0A7E5WN89</accession>